<protein>
    <submittedName>
        <fullName evidence="3">Secreted protein</fullName>
    </submittedName>
</protein>
<reference evidence="3" key="1">
    <citation type="submission" date="2017-02" db="UniProtKB">
        <authorList>
            <consortium name="WormBaseParasite"/>
        </authorList>
    </citation>
    <scope>IDENTIFICATION</scope>
</reference>
<proteinExistence type="predicted"/>
<organism evidence="2 3">
    <name type="scientific">Strongyloides papillosus</name>
    <name type="common">Intestinal threadworm</name>
    <dbReference type="NCBI Taxonomy" id="174720"/>
    <lineage>
        <taxon>Eukaryota</taxon>
        <taxon>Metazoa</taxon>
        <taxon>Ecdysozoa</taxon>
        <taxon>Nematoda</taxon>
        <taxon>Chromadorea</taxon>
        <taxon>Rhabditida</taxon>
        <taxon>Tylenchina</taxon>
        <taxon>Panagrolaimomorpha</taxon>
        <taxon>Strongyloidoidea</taxon>
        <taxon>Strongyloididae</taxon>
        <taxon>Strongyloides</taxon>
    </lineage>
</organism>
<name>A0A0N5BZU2_STREA</name>
<feature type="region of interest" description="Disordered" evidence="1">
    <location>
        <begin position="41"/>
        <end position="113"/>
    </location>
</feature>
<sequence>MCCGGSRYYDDRLGSTHVVTAAPAVVATPVVAPMPPPIVPVQPIGKSSQGPVKSFECVKKTDTGPPPPGDQGVKSVECTRKADIGPTTPGDQAVKSVECAGKPGTTPGNDVCN</sequence>
<dbReference type="WBParaSite" id="SPAL_0001128200.1">
    <property type="protein sequence ID" value="SPAL_0001128200.1"/>
    <property type="gene ID" value="SPAL_0001128200"/>
</dbReference>
<dbReference type="Proteomes" id="UP000046392">
    <property type="component" value="Unplaced"/>
</dbReference>
<evidence type="ECO:0000313" key="2">
    <source>
        <dbReference type="Proteomes" id="UP000046392"/>
    </source>
</evidence>
<evidence type="ECO:0000313" key="3">
    <source>
        <dbReference type="WBParaSite" id="SPAL_0001128200.1"/>
    </source>
</evidence>
<keyword evidence="2" id="KW-1185">Reference proteome</keyword>
<dbReference type="AlphaFoldDB" id="A0A0N5BZU2"/>
<accession>A0A0N5BZU2</accession>
<evidence type="ECO:0000256" key="1">
    <source>
        <dbReference type="SAM" id="MobiDB-lite"/>
    </source>
</evidence>